<dbReference type="OrthoDB" id="9152892at2"/>
<accession>B1Y6L1</accession>
<keyword evidence="2" id="KW-1185">Reference proteome</keyword>
<sequence>MDIHQPLDDTTLHAYVDGQLAAAEAAQVALWLQAHPAQAARVLAWQAQRQQLQALHAEVLDEPAPPQLLAALRPARRLWREALAASVLLVLGVGLGWWSRPLLDGAVDLAGAPSQAVPAYVRDAALAHVLYTPEQRHPVEVGAEQQQHLVQWLSRRLGAPLRVPVLIEQGWSLVGGRLLPAGETPPGADPAAPAPIARAQFMYEARNGQRLTLYVAVAAAHAPAPTAFALTQAGEGAQRSFYWSDGALGYALTGVLPSAELAALARLVHRQLGG</sequence>
<organism evidence="1 2">
    <name type="scientific">Leptothrix cholodnii (strain ATCC 51168 / LMG 8142 / SP-6)</name>
    <name type="common">Leptothrix discophora (strain SP-6)</name>
    <dbReference type="NCBI Taxonomy" id="395495"/>
    <lineage>
        <taxon>Bacteria</taxon>
        <taxon>Pseudomonadati</taxon>
        <taxon>Pseudomonadota</taxon>
        <taxon>Betaproteobacteria</taxon>
        <taxon>Burkholderiales</taxon>
        <taxon>Sphaerotilaceae</taxon>
        <taxon>Leptothrix</taxon>
    </lineage>
</organism>
<dbReference type="AlphaFoldDB" id="B1Y6L1"/>
<dbReference type="eggNOG" id="COG5662">
    <property type="taxonomic scope" value="Bacteria"/>
</dbReference>
<proteinExistence type="predicted"/>
<name>B1Y6L1_LEPCP</name>
<evidence type="ECO:0000313" key="2">
    <source>
        <dbReference type="Proteomes" id="UP000001693"/>
    </source>
</evidence>
<evidence type="ECO:0000313" key="1">
    <source>
        <dbReference type="EMBL" id="ACB36039.1"/>
    </source>
</evidence>
<dbReference type="RefSeq" id="WP_012348786.1">
    <property type="nucleotide sequence ID" value="NC_010524.1"/>
</dbReference>
<dbReference type="EMBL" id="CP001013">
    <property type="protein sequence ID" value="ACB36039.1"/>
    <property type="molecule type" value="Genomic_DNA"/>
</dbReference>
<protein>
    <submittedName>
        <fullName evidence="1">Putative transmembrane anti-sigma factor</fullName>
    </submittedName>
</protein>
<dbReference type="KEGG" id="lch:Lcho_3785"/>
<dbReference type="STRING" id="395495.Lcho_3785"/>
<dbReference type="HOGENOM" id="CLU_083880_0_0_4"/>
<gene>
    <name evidence="1" type="ordered locus">Lcho_3785</name>
</gene>
<keyword evidence="1" id="KW-0472">Membrane</keyword>
<dbReference type="Proteomes" id="UP000001693">
    <property type="component" value="Chromosome"/>
</dbReference>
<reference evidence="1 2" key="1">
    <citation type="submission" date="2008-03" db="EMBL/GenBank/DDBJ databases">
        <title>Complete sequence of Leptothrix cholodnii SP-6.</title>
        <authorList>
            <consortium name="US DOE Joint Genome Institute"/>
            <person name="Copeland A."/>
            <person name="Lucas S."/>
            <person name="Lapidus A."/>
            <person name="Glavina del Rio T."/>
            <person name="Dalin E."/>
            <person name="Tice H."/>
            <person name="Bruce D."/>
            <person name="Goodwin L."/>
            <person name="Pitluck S."/>
            <person name="Chertkov O."/>
            <person name="Brettin T."/>
            <person name="Detter J.C."/>
            <person name="Han C."/>
            <person name="Kuske C.R."/>
            <person name="Schmutz J."/>
            <person name="Larimer F."/>
            <person name="Land M."/>
            <person name="Hauser L."/>
            <person name="Kyrpides N."/>
            <person name="Lykidis A."/>
            <person name="Emerson D."/>
            <person name="Richardson P."/>
        </authorList>
    </citation>
    <scope>NUCLEOTIDE SEQUENCE [LARGE SCALE GENOMIC DNA]</scope>
    <source>
        <strain evidence="2">ATCC 51168 / LMG 8142 / SP-6</strain>
    </source>
</reference>
<keyword evidence="1" id="KW-0812">Transmembrane</keyword>